<dbReference type="GO" id="GO:0031398">
    <property type="term" value="P:positive regulation of protein ubiquitination"/>
    <property type="evidence" value="ECO:0007669"/>
    <property type="project" value="TreeGrafter"/>
</dbReference>
<accession>V9LSP8</accession>
<dbReference type="InterPro" id="IPR013083">
    <property type="entry name" value="Znf_RING/FYVE/PHD"/>
</dbReference>
<evidence type="ECO:0000259" key="3">
    <source>
        <dbReference type="PROSITE" id="PS50089"/>
    </source>
</evidence>
<evidence type="ECO:0000256" key="2">
    <source>
        <dbReference type="SAM" id="MobiDB-lite"/>
    </source>
</evidence>
<dbReference type="GO" id="GO:0043027">
    <property type="term" value="F:cysteine-type endopeptidase inhibitor activity involved in apoptotic process"/>
    <property type="evidence" value="ECO:0007669"/>
    <property type="project" value="TreeGrafter"/>
</dbReference>
<dbReference type="Gene3D" id="3.30.40.10">
    <property type="entry name" value="Zinc/RING finger domain, C3HC4 (zinc finger)"/>
    <property type="match status" value="1"/>
</dbReference>
<feature type="compositionally biased region" description="Pro residues" evidence="2">
    <location>
        <begin position="218"/>
        <end position="246"/>
    </location>
</feature>
<dbReference type="SMART" id="SM00238">
    <property type="entry name" value="BIR"/>
    <property type="match status" value="2"/>
</dbReference>
<protein>
    <submittedName>
        <fullName evidence="4">Inhibitor of apoptosis protein 3</fullName>
    </submittedName>
</protein>
<keyword evidence="1" id="KW-0479">Metal-binding</keyword>
<name>V9LSP8_9ABAC</name>
<dbReference type="Pfam" id="PF00653">
    <property type="entry name" value="BIR"/>
    <property type="match status" value="2"/>
</dbReference>
<dbReference type="PANTHER" id="PTHR10044:SF139">
    <property type="entry name" value="DEATH-ASSOCIATED INHIBITOR OF APOPTOSIS 2"/>
    <property type="match status" value="1"/>
</dbReference>
<dbReference type="InterPro" id="IPR050784">
    <property type="entry name" value="IAP"/>
</dbReference>
<feature type="region of interest" description="Disordered" evidence="2">
    <location>
        <begin position="216"/>
        <end position="247"/>
    </location>
</feature>
<dbReference type="PANTHER" id="PTHR10044">
    <property type="entry name" value="INHIBITOR OF APOPTOSIS"/>
    <property type="match status" value="1"/>
</dbReference>
<dbReference type="PROSITE" id="PS50143">
    <property type="entry name" value="BIR_REPEAT_2"/>
    <property type="match status" value="2"/>
</dbReference>
<dbReference type="SUPFAM" id="SSF57924">
    <property type="entry name" value="Inhibitor of apoptosis (IAP) repeat"/>
    <property type="match status" value="2"/>
</dbReference>
<evidence type="ECO:0000256" key="1">
    <source>
        <dbReference type="PROSITE-ProRule" id="PRU00175"/>
    </source>
</evidence>
<proteinExistence type="predicted"/>
<evidence type="ECO:0000313" key="4">
    <source>
        <dbReference type="EMBL" id="AFS51919.1"/>
    </source>
</evidence>
<feature type="region of interest" description="Disordered" evidence="2">
    <location>
        <begin position="80"/>
        <end position="108"/>
    </location>
</feature>
<gene>
    <name evidence="4" type="primary">iap-3</name>
</gene>
<dbReference type="GO" id="GO:0061630">
    <property type="term" value="F:ubiquitin protein ligase activity"/>
    <property type="evidence" value="ECO:0007669"/>
    <property type="project" value="TreeGrafter"/>
</dbReference>
<dbReference type="PROSITE" id="PS50089">
    <property type="entry name" value="ZF_RING_2"/>
    <property type="match status" value="1"/>
</dbReference>
<dbReference type="Pfam" id="PF13920">
    <property type="entry name" value="zf-C3HC4_3"/>
    <property type="match status" value="1"/>
</dbReference>
<keyword evidence="1" id="KW-0863">Zinc-finger</keyword>
<dbReference type="InterPro" id="IPR001841">
    <property type="entry name" value="Znf_RING"/>
</dbReference>
<reference evidence="4" key="1">
    <citation type="submission" date="2012-06" db="EMBL/GenBank/DDBJ databases">
        <title>Genomic sequencing and analysis of the Dendrolimus kikuchii nucleopolyhedrovirus.</title>
        <authorList>
            <person name="Yang M.M."/>
        </authorList>
    </citation>
    <scope>NUCLEOTIDE SEQUENCE</scope>
    <source>
        <strain evidence="4">YN</strain>
    </source>
</reference>
<feature type="compositionally biased region" description="Polar residues" evidence="2">
    <location>
        <begin position="95"/>
        <end position="106"/>
    </location>
</feature>
<organism evidence="4">
    <name type="scientific">Dendrolimus kikuchii nucleopolyhedrovirus</name>
    <dbReference type="NCBI Taxonomy" id="1219875"/>
    <lineage>
        <taxon>Viruses</taxon>
        <taxon>Viruses incertae sedis</taxon>
        <taxon>Naldaviricetes</taxon>
        <taxon>Lefavirales</taxon>
        <taxon>Baculoviridae</taxon>
        <taxon>Alphabaculovirus</taxon>
    </lineage>
</organism>
<dbReference type="Gene3D" id="1.10.1170.10">
    <property type="entry name" value="Inhibitor Of Apoptosis Protein (2mihbC-IAP-1), Chain A"/>
    <property type="match status" value="2"/>
</dbReference>
<dbReference type="GO" id="GO:0008270">
    <property type="term" value="F:zinc ion binding"/>
    <property type="evidence" value="ECO:0007669"/>
    <property type="project" value="UniProtKB-KW"/>
</dbReference>
<dbReference type="InterPro" id="IPR001370">
    <property type="entry name" value="BIR_rpt"/>
</dbReference>
<dbReference type="CDD" id="cd00022">
    <property type="entry name" value="BIR"/>
    <property type="match status" value="2"/>
</dbReference>
<dbReference type="GO" id="GO:0051726">
    <property type="term" value="P:regulation of cell cycle"/>
    <property type="evidence" value="ECO:0007669"/>
    <property type="project" value="TreeGrafter"/>
</dbReference>
<dbReference type="PROSITE" id="PS00198">
    <property type="entry name" value="4FE4S_FER_1"/>
    <property type="match status" value="1"/>
</dbReference>
<sequence>MKIYKNRLDSFAQWPVARVSAQDMATNGFYYSGASDDVRCAFCKVELCNWWNIGGGGGDFDDPSTLHRLVSPKCPLYNNKNNNGGGGGDDNNGGASQQPPASTALSSVDECRSKREVEKWRPKHSKLTTKAARLATFDNWPKSVPVAPDDLADAGFFYTNIGDHTECFYCGGSIRDWESGDSPWWEHARWFDRCRFVRLIRGDDYVQMVVSESAVIRAPPPPPPPPSPSTTPSPPPPSSPSSPPPHSLSFTESEPICKICYTNKRNACFVPCNHVVACVECSACLTECPVCRRPVDDITKLYFA</sequence>
<keyword evidence="1" id="KW-0862">Zinc</keyword>
<dbReference type="PROSITE" id="PS01282">
    <property type="entry name" value="BIR_REPEAT_1"/>
    <property type="match status" value="1"/>
</dbReference>
<dbReference type="EMBL" id="JX193905">
    <property type="protein sequence ID" value="AFS51919.1"/>
    <property type="molecule type" value="Genomic_DNA"/>
</dbReference>
<feature type="domain" description="RING-type" evidence="3">
    <location>
        <begin position="257"/>
        <end position="292"/>
    </location>
</feature>
<dbReference type="InterPro" id="IPR017900">
    <property type="entry name" value="4Fe4S_Fe_S_CS"/>
</dbReference>